<evidence type="ECO:0000313" key="4">
    <source>
        <dbReference type="EMBL" id="GBQ83971.1"/>
    </source>
</evidence>
<keyword evidence="1" id="KW-0813">Transport</keyword>
<comment type="similarity">
    <text evidence="1">Belongs to the TonB-dependent receptor family.</text>
</comment>
<dbReference type="InterPro" id="IPR037066">
    <property type="entry name" value="Plug_dom_sf"/>
</dbReference>
<accession>A0ABQ0PXE4</accession>
<gene>
    <name evidence="4" type="ORF">AA14337_2729</name>
</gene>
<comment type="subcellular location">
    <subcellularLocation>
        <location evidence="1">Cell outer membrane</location>
        <topology evidence="1">Multi-pass membrane protein</topology>
    </subcellularLocation>
</comment>
<dbReference type="PANTHER" id="PTHR47234:SF3">
    <property type="entry name" value="SECRETIN_TONB SHORT N-TERMINAL DOMAIN-CONTAINING PROTEIN"/>
    <property type="match status" value="1"/>
</dbReference>
<dbReference type="SUPFAM" id="SSF56935">
    <property type="entry name" value="Porins"/>
    <property type="match status" value="1"/>
</dbReference>
<keyword evidence="1" id="KW-0472">Membrane</keyword>
<name>A0ABQ0PXE4_9PROT</name>
<dbReference type="Gene3D" id="2.170.130.10">
    <property type="entry name" value="TonB-dependent receptor, plug domain"/>
    <property type="match status" value="1"/>
</dbReference>
<feature type="domain" description="TonB-dependent receptor plug" evidence="3">
    <location>
        <begin position="43"/>
        <end position="163"/>
    </location>
</feature>
<protein>
    <recommendedName>
        <fullName evidence="3">TonB-dependent receptor plug domain-containing protein</fullName>
    </recommendedName>
</protein>
<feature type="compositionally biased region" description="Low complexity" evidence="2">
    <location>
        <begin position="1"/>
        <end position="13"/>
    </location>
</feature>
<dbReference type="PROSITE" id="PS52016">
    <property type="entry name" value="TONB_DEPENDENT_REC_3"/>
    <property type="match status" value="1"/>
</dbReference>
<dbReference type="Proteomes" id="UP001065047">
    <property type="component" value="Unassembled WGS sequence"/>
</dbReference>
<dbReference type="EMBL" id="BAPF01000038">
    <property type="protein sequence ID" value="GBQ83971.1"/>
    <property type="molecule type" value="Genomic_DNA"/>
</dbReference>
<keyword evidence="1" id="KW-1134">Transmembrane beta strand</keyword>
<reference evidence="4" key="1">
    <citation type="submission" date="2013-04" db="EMBL/GenBank/DDBJ databases">
        <title>The genome sequencing project of 58 acetic acid bacteria.</title>
        <authorList>
            <person name="Okamoto-Kainuma A."/>
            <person name="Ishikawa M."/>
            <person name="Umino S."/>
            <person name="Koizumi Y."/>
            <person name="Shiwa Y."/>
            <person name="Yoshikawa H."/>
            <person name="Matsutani M."/>
            <person name="Matsushita K."/>
        </authorList>
    </citation>
    <scope>NUCLEOTIDE SEQUENCE</scope>
    <source>
        <strain evidence="4">DSM 14337</strain>
    </source>
</reference>
<dbReference type="InterPro" id="IPR012910">
    <property type="entry name" value="Plug_dom"/>
</dbReference>
<dbReference type="Pfam" id="PF07715">
    <property type="entry name" value="Plug"/>
    <property type="match status" value="1"/>
</dbReference>
<proteinExistence type="inferred from homology"/>
<evidence type="ECO:0000256" key="2">
    <source>
        <dbReference type="SAM" id="MobiDB-lite"/>
    </source>
</evidence>
<evidence type="ECO:0000313" key="5">
    <source>
        <dbReference type="Proteomes" id="UP001065047"/>
    </source>
</evidence>
<dbReference type="PANTHER" id="PTHR47234">
    <property type="match status" value="1"/>
</dbReference>
<feature type="region of interest" description="Disordered" evidence="2">
    <location>
        <begin position="1"/>
        <end position="22"/>
    </location>
</feature>
<sequence length="190" mass="19387">MPAAAVSTAPAARRAPKKSGPVYAGEAETINVTTGTHSTNRKARQSTSPVTVVSAATLRRSGMMNVADALTRTYASINVQAMGADSAALTSSIQMRGLGPNEVLVLVDGKRRHNTANITADAGPQFGSTGADLNTIPASAIDHIEVLEDGAAAMYGSDAIAGVVNIITKKQDHGLHMSAQTGANAYNGDG</sequence>
<keyword evidence="1" id="KW-0998">Cell outer membrane</keyword>
<dbReference type="InterPro" id="IPR039426">
    <property type="entry name" value="TonB-dep_rcpt-like"/>
</dbReference>
<organism evidence="4 5">
    <name type="scientific">Acetobacter malorum DSM 14337</name>
    <dbReference type="NCBI Taxonomy" id="1307910"/>
    <lineage>
        <taxon>Bacteria</taxon>
        <taxon>Pseudomonadati</taxon>
        <taxon>Pseudomonadota</taxon>
        <taxon>Alphaproteobacteria</taxon>
        <taxon>Acetobacterales</taxon>
        <taxon>Acetobacteraceae</taxon>
        <taxon>Acetobacter</taxon>
    </lineage>
</organism>
<evidence type="ECO:0000259" key="3">
    <source>
        <dbReference type="Pfam" id="PF07715"/>
    </source>
</evidence>
<keyword evidence="1" id="KW-0812">Transmembrane</keyword>
<evidence type="ECO:0000256" key="1">
    <source>
        <dbReference type="PROSITE-ProRule" id="PRU01360"/>
    </source>
</evidence>
<comment type="caution">
    <text evidence="4">The sequence shown here is derived from an EMBL/GenBank/DDBJ whole genome shotgun (WGS) entry which is preliminary data.</text>
</comment>
<keyword evidence="5" id="KW-1185">Reference proteome</keyword>